<proteinExistence type="predicted"/>
<dbReference type="AlphaFoldDB" id="U4LRT1"/>
<name>U4LRT1_PYROM</name>
<dbReference type="Proteomes" id="UP000018144">
    <property type="component" value="Unassembled WGS sequence"/>
</dbReference>
<protein>
    <submittedName>
        <fullName evidence="1">Uncharacterized protein</fullName>
    </submittedName>
</protein>
<evidence type="ECO:0000313" key="2">
    <source>
        <dbReference type="Proteomes" id="UP000018144"/>
    </source>
</evidence>
<keyword evidence="2" id="KW-1185">Reference proteome</keyword>
<gene>
    <name evidence="1" type="ORF">PCON_07929</name>
</gene>
<evidence type="ECO:0000313" key="1">
    <source>
        <dbReference type="EMBL" id="CCX30001.1"/>
    </source>
</evidence>
<dbReference type="EMBL" id="HF935409">
    <property type="protein sequence ID" value="CCX30001.1"/>
    <property type="molecule type" value="Genomic_DNA"/>
</dbReference>
<organism evidence="1 2">
    <name type="scientific">Pyronema omphalodes (strain CBS 100304)</name>
    <name type="common">Pyronema confluens</name>
    <dbReference type="NCBI Taxonomy" id="1076935"/>
    <lineage>
        <taxon>Eukaryota</taxon>
        <taxon>Fungi</taxon>
        <taxon>Dikarya</taxon>
        <taxon>Ascomycota</taxon>
        <taxon>Pezizomycotina</taxon>
        <taxon>Pezizomycetes</taxon>
        <taxon>Pezizales</taxon>
        <taxon>Pyronemataceae</taxon>
        <taxon>Pyronema</taxon>
    </lineage>
</organism>
<sequence>MARIYKYTDLRSSVMNITKLV</sequence>
<reference evidence="1 2" key="1">
    <citation type="journal article" date="2013" name="PLoS Genet.">
        <title>The genome and development-dependent transcriptomes of Pyronema confluens: a window into fungal evolution.</title>
        <authorList>
            <person name="Traeger S."/>
            <person name="Altegoer F."/>
            <person name="Freitag M."/>
            <person name="Gabaldon T."/>
            <person name="Kempken F."/>
            <person name="Kumar A."/>
            <person name="Marcet-Houben M."/>
            <person name="Poggeler S."/>
            <person name="Stajich J.E."/>
            <person name="Nowrousian M."/>
        </authorList>
    </citation>
    <scope>NUCLEOTIDE SEQUENCE [LARGE SCALE GENOMIC DNA]</scope>
    <source>
        <strain evidence="2">CBS 100304</strain>
        <tissue evidence="1">Vegetative mycelium</tissue>
    </source>
</reference>
<accession>U4LRT1</accession>